<keyword evidence="1" id="KW-0966">Cell projection</keyword>
<keyword evidence="1" id="KW-0489">Methyltransferase</keyword>
<keyword evidence="2" id="KW-1185">Reference proteome</keyword>
<dbReference type="GO" id="GO:0008168">
    <property type="term" value="F:methyltransferase activity"/>
    <property type="evidence" value="ECO:0007669"/>
    <property type="project" value="UniProtKB-KW"/>
</dbReference>
<gene>
    <name evidence="1" type="primary">fliB</name>
    <name evidence="1" type="ORF">LKD42_05855</name>
</gene>
<reference evidence="1 2" key="1">
    <citation type="submission" date="2021-10" db="EMBL/GenBank/DDBJ databases">
        <title>Anaerobic single-cell dispensing facilitates the cultivation of human gut bacteria.</title>
        <authorList>
            <person name="Afrizal A."/>
        </authorList>
    </citation>
    <scope>NUCLEOTIDE SEQUENCE [LARGE SCALE GENOMIC DNA]</scope>
    <source>
        <strain evidence="1 2">CLA-AA-H246</strain>
    </source>
</reference>
<dbReference type="Proteomes" id="UP001299235">
    <property type="component" value="Unassembled WGS sequence"/>
</dbReference>
<keyword evidence="1" id="KW-0282">Flagellum</keyword>
<dbReference type="EMBL" id="JAJEQE010000013">
    <property type="protein sequence ID" value="MCC2148775.1"/>
    <property type="molecule type" value="Genomic_DNA"/>
</dbReference>
<dbReference type="RefSeq" id="WP_248835096.1">
    <property type="nucleotide sequence ID" value="NZ_JAJEQE010000013.1"/>
</dbReference>
<dbReference type="NCBIfam" id="NF038110">
    <property type="entry name" value="Lys_methyl_FliB"/>
    <property type="match status" value="1"/>
</dbReference>
<accession>A0ABS8EUE1</accession>
<keyword evidence="1" id="KW-0808">Transferase</keyword>
<dbReference type="GO" id="GO:0032259">
    <property type="term" value="P:methylation"/>
    <property type="evidence" value="ECO:0007669"/>
    <property type="project" value="UniProtKB-KW"/>
</dbReference>
<name>A0ABS8EUE1_9FIRM</name>
<evidence type="ECO:0000313" key="2">
    <source>
        <dbReference type="Proteomes" id="UP001299235"/>
    </source>
</evidence>
<keyword evidence="1" id="KW-0969">Cilium</keyword>
<organism evidence="1 2">
    <name type="scientific">Hominisplanchenecus faecis</name>
    <dbReference type="NCBI Taxonomy" id="2885351"/>
    <lineage>
        <taxon>Bacteria</taxon>
        <taxon>Bacillati</taxon>
        <taxon>Bacillota</taxon>
        <taxon>Clostridia</taxon>
        <taxon>Lachnospirales</taxon>
        <taxon>Lachnospiraceae</taxon>
        <taxon>Hominisplanchenecus</taxon>
    </lineage>
</organism>
<protein>
    <submittedName>
        <fullName evidence="1">Flagellin lysine-N-methylase</fullName>
        <ecNumber evidence="1">2.1.1.-</ecNumber>
    </submittedName>
</protein>
<evidence type="ECO:0000313" key="1">
    <source>
        <dbReference type="EMBL" id="MCC2148775.1"/>
    </source>
</evidence>
<proteinExistence type="predicted"/>
<sequence length="382" mass="45628">MMERIKPNYYDRFTCIADKCTFTCCQEWKIAVDNETNRKWKKKYPPQEVKVQRKNLSAYTTKKDGGRVIRLDEEHKCPFLSENRLCRLVSAYGDSVLSETCTVFPREVHRFETHEEEVLMPCCPAVIDLWAEEENVVFPEVPENGRNLRTMIREKMMEMFRNKEQSIEETLLESFYILLELYQAEQEDTLSEERIENYFSREAVKELKTAILAIDLPFLDTMDECNELLQDLAVNYQKEGLYQDYLTKILPLAEQLSERYDADEMEQKGQDFAKQWEKYRKLLAVFMENELFSDLLMPDGDLESMVIQMQWIAMEYTMIRHSLFLKWMQDGCRDLAYETLRDYLVLITRMTGYEEDDIYEYLENSFDELVWEWGYLSLIVGK</sequence>
<comment type="caution">
    <text evidence="1">The sequence shown here is derived from an EMBL/GenBank/DDBJ whole genome shotgun (WGS) entry which is preliminary data.</text>
</comment>
<dbReference type="EC" id="2.1.1.-" evidence="1"/>